<dbReference type="Proteomes" id="UP001140096">
    <property type="component" value="Unassembled WGS sequence"/>
</dbReference>
<proteinExistence type="predicted"/>
<accession>A0ACC1L220</accession>
<protein>
    <submittedName>
        <fullName evidence="1">Uncharacterized protein</fullName>
    </submittedName>
</protein>
<keyword evidence="2" id="KW-1185">Reference proteome</keyword>
<evidence type="ECO:0000313" key="1">
    <source>
        <dbReference type="EMBL" id="KAJ2798873.1"/>
    </source>
</evidence>
<name>A0ACC1L220_9FUNG</name>
<evidence type="ECO:0000313" key="2">
    <source>
        <dbReference type="Proteomes" id="UP001140096"/>
    </source>
</evidence>
<gene>
    <name evidence="1" type="ORF">H4S07_005587</name>
</gene>
<sequence>MPQQEQRQQQQQLSPKQPPQSSTYSSKITQETGCHIYRYTNNGDTVDQSLHQIVGSNGKVYVEYIPGHSLVYIPSSASPTIVMGQMMANSRQGRLKEKSPKNARPSNVFFKYRSHKLPELTVKYPKLNQTVISRMVADHWKAESDEVKDRFKLQYKNEMIQYEVAKKLSRYQSSVIPREYREEDFTDNPSTYSPFSTAPTHMSGPPSASSNHEPAQHQSYPTLPTTSPRRQQLSQEPKESGHSYQ</sequence>
<dbReference type="EMBL" id="JANBUP010002819">
    <property type="protein sequence ID" value="KAJ2798873.1"/>
    <property type="molecule type" value="Genomic_DNA"/>
</dbReference>
<comment type="caution">
    <text evidence="1">The sequence shown here is derived from an EMBL/GenBank/DDBJ whole genome shotgun (WGS) entry which is preliminary data.</text>
</comment>
<reference evidence="1" key="1">
    <citation type="submission" date="2022-07" db="EMBL/GenBank/DDBJ databases">
        <title>Phylogenomic reconstructions and comparative analyses of Kickxellomycotina fungi.</title>
        <authorList>
            <person name="Reynolds N.K."/>
            <person name="Stajich J.E."/>
            <person name="Barry K."/>
            <person name="Grigoriev I.V."/>
            <person name="Crous P."/>
            <person name="Smith M.E."/>
        </authorList>
    </citation>
    <scope>NUCLEOTIDE SEQUENCE</scope>
    <source>
        <strain evidence="1">CBS 102833</strain>
    </source>
</reference>
<organism evidence="1 2">
    <name type="scientific">Coemansia furcata</name>
    <dbReference type="NCBI Taxonomy" id="417177"/>
    <lineage>
        <taxon>Eukaryota</taxon>
        <taxon>Fungi</taxon>
        <taxon>Fungi incertae sedis</taxon>
        <taxon>Zoopagomycota</taxon>
        <taxon>Kickxellomycotina</taxon>
        <taxon>Kickxellomycetes</taxon>
        <taxon>Kickxellales</taxon>
        <taxon>Kickxellaceae</taxon>
        <taxon>Coemansia</taxon>
    </lineage>
</organism>